<dbReference type="PANTHER" id="PTHR13318">
    <property type="entry name" value="PARTNER OF PAIRED, ISOFORM B-RELATED"/>
    <property type="match status" value="1"/>
</dbReference>
<dbReference type="InParanoid" id="A0A7R8UJB7"/>
<sequence length="423" mass="49138">MELLHLNDDCLRHLFTNLPLADKFRVGCVCHRFAGVIRELIGKEKIQLGIVGKQLSLEELTQFLFACGDAVRHVTAYRNCDFVYFAIFAKHCSNLEKVEITQATFSGYWRTLQKLFFSCKSLRCVKLIDCRLKENIFISPEQHLESLHIRKSSTEGMCLLDFRNLVDLNLEFCLHIDPERFQNMLESNEMLKTLNIRGCRSLTNDRIGHALAKHKNIEEITLDNQFFYKTDVLPEFSNLKRIRIFGRNVHFHHDFLFKQLCDKHSGNLESLELFSWEFSDNTEWLPFQSLTKLTLVGALYFNDGFLEKISTACKLLEKADFRGSMADITDKGLLDFIRSSKNLNYLDIRDSNEYDEETFITIGKIRCGMGSTKQLIIASNNSKWTKLTRSRITQHDEMFKFLKLISSHGRKRVPTPNAQCTID</sequence>
<dbReference type="Gene3D" id="3.80.10.10">
    <property type="entry name" value="Ribonuclease Inhibitor"/>
    <property type="match status" value="2"/>
</dbReference>
<reference evidence="2 3" key="1">
    <citation type="submission" date="2020-11" db="EMBL/GenBank/DDBJ databases">
        <authorList>
            <person name="Wallbank WR R."/>
            <person name="Pardo Diaz C."/>
            <person name="Kozak K."/>
            <person name="Martin S."/>
            <person name="Jiggins C."/>
            <person name="Moest M."/>
            <person name="Warren A I."/>
            <person name="Generalovic N T."/>
            <person name="Byers J.R.P. K."/>
            <person name="Montejo-Kovacevich G."/>
            <person name="Yen C E."/>
        </authorList>
    </citation>
    <scope>NUCLEOTIDE SEQUENCE [LARGE SCALE GENOMIC DNA]</scope>
</reference>
<dbReference type="InterPro" id="IPR036047">
    <property type="entry name" value="F-box-like_dom_sf"/>
</dbReference>
<dbReference type="GO" id="GO:0019005">
    <property type="term" value="C:SCF ubiquitin ligase complex"/>
    <property type="evidence" value="ECO:0007669"/>
    <property type="project" value="TreeGrafter"/>
</dbReference>
<dbReference type="InterPro" id="IPR032675">
    <property type="entry name" value="LRR_dom_sf"/>
</dbReference>
<dbReference type="SUPFAM" id="SSF52047">
    <property type="entry name" value="RNI-like"/>
    <property type="match status" value="1"/>
</dbReference>
<protein>
    <recommendedName>
        <fullName evidence="1">F-box domain-containing protein</fullName>
    </recommendedName>
</protein>
<dbReference type="Proteomes" id="UP000594454">
    <property type="component" value="Chromosome 2"/>
</dbReference>
<proteinExistence type="predicted"/>
<evidence type="ECO:0000259" key="1">
    <source>
        <dbReference type="Pfam" id="PF00646"/>
    </source>
</evidence>
<gene>
    <name evidence="2" type="ORF">HERILL_LOCUS4995</name>
</gene>
<dbReference type="GO" id="GO:0031146">
    <property type="term" value="P:SCF-dependent proteasomal ubiquitin-dependent protein catabolic process"/>
    <property type="evidence" value="ECO:0007669"/>
    <property type="project" value="TreeGrafter"/>
</dbReference>
<keyword evidence="3" id="KW-1185">Reference proteome</keyword>
<organism evidence="2 3">
    <name type="scientific">Hermetia illucens</name>
    <name type="common">Black soldier fly</name>
    <dbReference type="NCBI Taxonomy" id="343691"/>
    <lineage>
        <taxon>Eukaryota</taxon>
        <taxon>Metazoa</taxon>
        <taxon>Ecdysozoa</taxon>
        <taxon>Arthropoda</taxon>
        <taxon>Hexapoda</taxon>
        <taxon>Insecta</taxon>
        <taxon>Pterygota</taxon>
        <taxon>Neoptera</taxon>
        <taxon>Endopterygota</taxon>
        <taxon>Diptera</taxon>
        <taxon>Brachycera</taxon>
        <taxon>Stratiomyomorpha</taxon>
        <taxon>Stratiomyidae</taxon>
        <taxon>Hermetiinae</taxon>
        <taxon>Hermetia</taxon>
    </lineage>
</organism>
<evidence type="ECO:0000313" key="3">
    <source>
        <dbReference type="Proteomes" id="UP000594454"/>
    </source>
</evidence>
<accession>A0A7R8UJB7</accession>
<feature type="domain" description="F-box" evidence="1">
    <location>
        <begin position="3"/>
        <end position="40"/>
    </location>
</feature>
<dbReference type="OrthoDB" id="7787192at2759"/>
<dbReference type="InterPro" id="IPR001810">
    <property type="entry name" value="F-box_dom"/>
</dbReference>
<name>A0A7R8UJB7_HERIL</name>
<dbReference type="AlphaFoldDB" id="A0A7R8UJB7"/>
<dbReference type="EMBL" id="LR899010">
    <property type="protein sequence ID" value="CAD7081913.1"/>
    <property type="molecule type" value="Genomic_DNA"/>
</dbReference>
<dbReference type="Pfam" id="PF00646">
    <property type="entry name" value="F-box"/>
    <property type="match status" value="1"/>
</dbReference>
<evidence type="ECO:0000313" key="2">
    <source>
        <dbReference type="EMBL" id="CAD7081913.1"/>
    </source>
</evidence>
<dbReference type="SUPFAM" id="SSF81383">
    <property type="entry name" value="F-box domain"/>
    <property type="match status" value="1"/>
</dbReference>